<gene>
    <name evidence="3" type="ORF">EPI10_009990</name>
</gene>
<feature type="signal peptide" evidence="2">
    <location>
        <begin position="1"/>
        <end position="29"/>
    </location>
</feature>
<keyword evidence="2" id="KW-0732">Signal</keyword>
<reference evidence="4" key="1">
    <citation type="journal article" date="2019" name="Plant Biotechnol. J.">
        <title>Genome sequencing of the Australian wild diploid species Gossypium australe highlights disease resistance and delayed gland morphogenesis.</title>
        <authorList>
            <person name="Cai Y."/>
            <person name="Cai X."/>
            <person name="Wang Q."/>
            <person name="Wang P."/>
            <person name="Zhang Y."/>
            <person name="Cai C."/>
            <person name="Xu Y."/>
            <person name="Wang K."/>
            <person name="Zhou Z."/>
            <person name="Wang C."/>
            <person name="Geng S."/>
            <person name="Li B."/>
            <person name="Dong Q."/>
            <person name="Hou Y."/>
            <person name="Wang H."/>
            <person name="Ai P."/>
            <person name="Liu Z."/>
            <person name="Yi F."/>
            <person name="Sun M."/>
            <person name="An G."/>
            <person name="Cheng J."/>
            <person name="Zhang Y."/>
            <person name="Shi Q."/>
            <person name="Xie Y."/>
            <person name="Shi X."/>
            <person name="Chang Y."/>
            <person name="Huang F."/>
            <person name="Chen Y."/>
            <person name="Hong S."/>
            <person name="Mi L."/>
            <person name="Sun Q."/>
            <person name="Zhang L."/>
            <person name="Zhou B."/>
            <person name="Peng R."/>
            <person name="Zhang X."/>
            <person name="Liu F."/>
        </authorList>
    </citation>
    <scope>NUCLEOTIDE SEQUENCE [LARGE SCALE GENOMIC DNA]</scope>
    <source>
        <strain evidence="4">cv. PA1801</strain>
    </source>
</reference>
<proteinExistence type="predicted"/>
<comment type="caution">
    <text evidence="3">The sequence shown here is derived from an EMBL/GenBank/DDBJ whole genome shotgun (WGS) entry which is preliminary data.</text>
</comment>
<feature type="region of interest" description="Disordered" evidence="1">
    <location>
        <begin position="34"/>
        <end position="76"/>
    </location>
</feature>
<dbReference type="AlphaFoldDB" id="A0A5B6U9L9"/>
<name>A0A5B6U9L9_9ROSI</name>
<dbReference type="EMBL" id="SMMG02000013">
    <property type="protein sequence ID" value="KAA3454028.1"/>
    <property type="molecule type" value="Genomic_DNA"/>
</dbReference>
<feature type="chain" id="PRO_5022678431" evidence="2">
    <location>
        <begin position="30"/>
        <end position="205"/>
    </location>
</feature>
<organism evidence="3 4">
    <name type="scientific">Gossypium australe</name>
    <dbReference type="NCBI Taxonomy" id="47621"/>
    <lineage>
        <taxon>Eukaryota</taxon>
        <taxon>Viridiplantae</taxon>
        <taxon>Streptophyta</taxon>
        <taxon>Embryophyta</taxon>
        <taxon>Tracheophyta</taxon>
        <taxon>Spermatophyta</taxon>
        <taxon>Magnoliopsida</taxon>
        <taxon>eudicotyledons</taxon>
        <taxon>Gunneridae</taxon>
        <taxon>Pentapetalae</taxon>
        <taxon>rosids</taxon>
        <taxon>malvids</taxon>
        <taxon>Malvales</taxon>
        <taxon>Malvaceae</taxon>
        <taxon>Malvoideae</taxon>
        <taxon>Gossypium</taxon>
    </lineage>
</organism>
<evidence type="ECO:0000313" key="4">
    <source>
        <dbReference type="Proteomes" id="UP000325315"/>
    </source>
</evidence>
<evidence type="ECO:0000256" key="1">
    <source>
        <dbReference type="SAM" id="MobiDB-lite"/>
    </source>
</evidence>
<sequence>MVTIKSPLPLILCCYLLVSFVFFPHGALSRQLLGEGGGNKRSKADVRKSKSQSAPSWVGQDSHPPPSSQVSRTSSSSVVSYSRQHAATYIENLENRASIKFLVNNGGNQVNDCYLAFLFLVFASLVALHGCTNDDKLDQSIPAGNEIILGPCSHSTCQVESASENDSIFRNRWCCISLKSHLCYTYRIVCENNCPPGPPPDLAIP</sequence>
<evidence type="ECO:0000313" key="3">
    <source>
        <dbReference type="EMBL" id="KAA3454028.1"/>
    </source>
</evidence>
<evidence type="ECO:0000256" key="2">
    <source>
        <dbReference type="SAM" id="SignalP"/>
    </source>
</evidence>
<dbReference type="Proteomes" id="UP000325315">
    <property type="component" value="Unassembled WGS sequence"/>
</dbReference>
<dbReference type="OrthoDB" id="962505at2759"/>
<protein>
    <submittedName>
        <fullName evidence="3">EMBRYO SURROUNDING FACTOR 1.3-like</fullName>
    </submittedName>
</protein>
<accession>A0A5B6U9L9</accession>
<keyword evidence="4" id="KW-1185">Reference proteome</keyword>